<reference evidence="3 4" key="1">
    <citation type="submission" date="2021-03" db="EMBL/GenBank/DDBJ databases">
        <title>Metabolic Capacity of the Antarctic Cyanobacterium Phormidium pseudopriestleyi that Sustains Oxygenic Photosynthesis in the Presence of Hydrogen Sulfide.</title>
        <authorList>
            <person name="Lumian J.E."/>
            <person name="Jungblut A.D."/>
            <person name="Dillon M.L."/>
            <person name="Hawes I."/>
            <person name="Doran P.T."/>
            <person name="Mackey T.J."/>
            <person name="Dick G.J."/>
            <person name="Grettenberger C.L."/>
            <person name="Sumner D.Y."/>
        </authorList>
    </citation>
    <scope>NUCLEOTIDE SEQUENCE [LARGE SCALE GENOMIC DNA]</scope>
    <source>
        <strain evidence="3 4">FRX01</strain>
    </source>
</reference>
<protein>
    <recommendedName>
        <fullName evidence="2">Plastid lipid-associated protein/fibrillin conserved domain-containing protein</fullName>
    </recommendedName>
</protein>
<name>A0ABS3FUT8_9CYAN</name>
<evidence type="ECO:0000259" key="2">
    <source>
        <dbReference type="Pfam" id="PF04755"/>
    </source>
</evidence>
<feature type="region of interest" description="Disordered" evidence="1">
    <location>
        <begin position="1"/>
        <end position="27"/>
    </location>
</feature>
<dbReference type="InterPro" id="IPR039633">
    <property type="entry name" value="PAP"/>
</dbReference>
<feature type="compositionally biased region" description="Basic and acidic residues" evidence="1">
    <location>
        <begin position="1"/>
        <end position="22"/>
    </location>
</feature>
<organism evidence="3 4">
    <name type="scientific">Phormidium pseudopriestleyi FRX01</name>
    <dbReference type="NCBI Taxonomy" id="1759528"/>
    <lineage>
        <taxon>Bacteria</taxon>
        <taxon>Bacillati</taxon>
        <taxon>Cyanobacteriota</taxon>
        <taxon>Cyanophyceae</taxon>
        <taxon>Oscillatoriophycideae</taxon>
        <taxon>Oscillatoriales</taxon>
        <taxon>Oscillatoriaceae</taxon>
        <taxon>Phormidium</taxon>
    </lineage>
</organism>
<evidence type="ECO:0000313" key="3">
    <source>
        <dbReference type="EMBL" id="MBO0350818.1"/>
    </source>
</evidence>
<keyword evidence="4" id="KW-1185">Reference proteome</keyword>
<evidence type="ECO:0000256" key="1">
    <source>
        <dbReference type="SAM" id="MobiDB-lite"/>
    </source>
</evidence>
<comment type="caution">
    <text evidence="3">The sequence shown here is derived from an EMBL/GenBank/DDBJ whole genome shotgun (WGS) entry which is preliminary data.</text>
</comment>
<dbReference type="Pfam" id="PF04755">
    <property type="entry name" value="PAP_fibrillin"/>
    <property type="match status" value="1"/>
</dbReference>
<sequence>MTNQTRDEAVQEARSQLLKDSEDGTLDSSSLQGAIAILEKAQIRGDRQLLEGEWRLLWSSGTRNAQKLNKPGNGINRKAIASVIQRLDLQRLWFENQVTLAGSSLIVGGPFEYKQHRIQFRFERLGFQLGPLGLLKLPLGKWASGWLQTTYLDEDLHLERGDRGGISLYLRVGTSTPTLCKDNDRIILSHTPAEE</sequence>
<feature type="domain" description="Plastid lipid-associated protein/fibrillin conserved" evidence="2">
    <location>
        <begin position="46"/>
        <end position="165"/>
    </location>
</feature>
<dbReference type="Proteomes" id="UP000664844">
    <property type="component" value="Unassembled WGS sequence"/>
</dbReference>
<accession>A0ABS3FUT8</accession>
<dbReference type="InterPro" id="IPR006843">
    <property type="entry name" value="PAP/fibrillin_dom"/>
</dbReference>
<proteinExistence type="predicted"/>
<gene>
    <name evidence="3" type="ORF">J0895_17450</name>
</gene>
<dbReference type="RefSeq" id="WP_207089291.1">
    <property type="nucleotide sequence ID" value="NZ_JAFLQW010000462.1"/>
</dbReference>
<evidence type="ECO:0000313" key="4">
    <source>
        <dbReference type="Proteomes" id="UP000664844"/>
    </source>
</evidence>
<dbReference type="PANTHER" id="PTHR31906">
    <property type="entry name" value="PLASTID-LIPID-ASSOCIATED PROTEIN 4, CHLOROPLASTIC-RELATED"/>
    <property type="match status" value="1"/>
</dbReference>
<dbReference type="EMBL" id="JAFLQW010000462">
    <property type="protein sequence ID" value="MBO0350818.1"/>
    <property type="molecule type" value="Genomic_DNA"/>
</dbReference>